<dbReference type="Pfam" id="PF07110">
    <property type="entry name" value="EthD"/>
    <property type="match status" value="1"/>
</dbReference>
<gene>
    <name evidence="2" type="ORF">GOZ88_02225</name>
</gene>
<proteinExistence type="predicted"/>
<protein>
    <recommendedName>
        <fullName evidence="1">EthD domain-containing protein</fullName>
    </recommendedName>
</protein>
<dbReference type="Gene3D" id="3.30.70.100">
    <property type="match status" value="1"/>
</dbReference>
<dbReference type="RefSeq" id="WP_156589985.1">
    <property type="nucleotide sequence ID" value="NZ_WPHU01000001.1"/>
</dbReference>
<evidence type="ECO:0000259" key="1">
    <source>
        <dbReference type="Pfam" id="PF07110"/>
    </source>
</evidence>
<feature type="domain" description="EthD" evidence="1">
    <location>
        <begin position="14"/>
        <end position="108"/>
    </location>
</feature>
<dbReference type="Proteomes" id="UP000440716">
    <property type="component" value="Unassembled WGS sequence"/>
</dbReference>
<sequence length="226" mass="24766">MTVKLLICGRRRLGQTLAEHRAHMKDHHGKLVLDYIADDPVKAPKRYVQNHAFDGVYFGGEPQAKALSLGVDFVTEVWAQDLADLKASRETPFYLQHLKPDEPEMVDDTTLIGTPCSEETIIPVKPAEGRVKVFLAWSGEKPHANAVLDVVDTASHGLLGYCRNTPLFPGPIGAIDEHWLPDEAAGIAFAKACRGAINELRPGDTGFSLTIAREYVLHAGHVDLAK</sequence>
<comment type="caution">
    <text evidence="2">The sequence shown here is derived from an EMBL/GenBank/DDBJ whole genome shotgun (WGS) entry which is preliminary data.</text>
</comment>
<evidence type="ECO:0000313" key="3">
    <source>
        <dbReference type="Proteomes" id="UP000440716"/>
    </source>
</evidence>
<dbReference type="EMBL" id="WPHU01000001">
    <property type="protein sequence ID" value="MVA54921.1"/>
    <property type="molecule type" value="Genomic_DNA"/>
</dbReference>
<dbReference type="AlphaFoldDB" id="A0A7K1R9X1"/>
<dbReference type="GO" id="GO:0016491">
    <property type="term" value="F:oxidoreductase activity"/>
    <property type="evidence" value="ECO:0007669"/>
    <property type="project" value="InterPro"/>
</dbReference>
<evidence type="ECO:0000313" key="2">
    <source>
        <dbReference type="EMBL" id="MVA54921.1"/>
    </source>
</evidence>
<dbReference type="SUPFAM" id="SSF54909">
    <property type="entry name" value="Dimeric alpha+beta barrel"/>
    <property type="match status" value="1"/>
</dbReference>
<accession>A0A7K1R9X1</accession>
<reference evidence="2 3" key="1">
    <citation type="submission" date="2019-12" db="EMBL/GenBank/DDBJ databases">
        <title>Whole-genome sequencing of Allorhizobium vitis.</title>
        <authorList>
            <person name="Gan H.M."/>
            <person name="Szegedi E."/>
            <person name="Burr T."/>
            <person name="Savka M.A."/>
        </authorList>
    </citation>
    <scope>NUCLEOTIDE SEQUENCE [LARGE SCALE GENOMIC DNA]</scope>
    <source>
        <strain evidence="2 3">CG415</strain>
    </source>
</reference>
<dbReference type="InterPro" id="IPR009799">
    <property type="entry name" value="EthD_dom"/>
</dbReference>
<dbReference type="InterPro" id="IPR011008">
    <property type="entry name" value="Dimeric_a/b-barrel"/>
</dbReference>
<organism evidence="2 3">
    <name type="scientific">Agrobacterium vitis</name>
    <name type="common">Rhizobium vitis</name>
    <dbReference type="NCBI Taxonomy" id="373"/>
    <lineage>
        <taxon>Bacteria</taxon>
        <taxon>Pseudomonadati</taxon>
        <taxon>Pseudomonadota</taxon>
        <taxon>Alphaproteobacteria</taxon>
        <taxon>Hyphomicrobiales</taxon>
        <taxon>Rhizobiaceae</taxon>
        <taxon>Rhizobium/Agrobacterium group</taxon>
        <taxon>Agrobacterium</taxon>
    </lineage>
</organism>
<name>A0A7K1R9X1_AGRVI</name>